<evidence type="ECO:0000313" key="2">
    <source>
        <dbReference type="Proteomes" id="UP001142374"/>
    </source>
</evidence>
<proteinExistence type="predicted"/>
<dbReference type="InterPro" id="IPR014985">
    <property type="entry name" value="WbqC"/>
</dbReference>
<reference evidence="1" key="1">
    <citation type="submission" date="2022-06" db="EMBL/GenBank/DDBJ databases">
        <title>WGS of actinobacteria.</title>
        <authorList>
            <person name="Thawai C."/>
        </authorList>
    </citation>
    <scope>NUCLEOTIDE SEQUENCE</scope>
    <source>
        <strain evidence="1">AA8</strain>
    </source>
</reference>
<dbReference type="AlphaFoldDB" id="A0A9X2LEC7"/>
<accession>A0A9X2LEC7</accession>
<keyword evidence="2" id="KW-1185">Reference proteome</keyword>
<comment type="caution">
    <text evidence="1">The sequence shown here is derived from an EMBL/GenBank/DDBJ whole genome shotgun (WGS) entry which is preliminary data.</text>
</comment>
<sequence length="82" mass="9120">MPHTNLSLRTASTAVCSTPDPPPGGLCAILQPNFFPRLSTLATLFAADYWIVLDDVQFTRRDYQHRTRLAAWTTRLTADGCP</sequence>
<dbReference type="Pfam" id="PF08889">
    <property type="entry name" value="WbqC"/>
    <property type="match status" value="1"/>
</dbReference>
<dbReference type="RefSeq" id="WP_256790165.1">
    <property type="nucleotide sequence ID" value="NZ_JAATER010000225.1"/>
</dbReference>
<dbReference type="EMBL" id="JANIID010000005">
    <property type="protein sequence ID" value="MCQ8769774.1"/>
    <property type="molecule type" value="Genomic_DNA"/>
</dbReference>
<gene>
    <name evidence="1" type="ORF">NQU55_08250</name>
</gene>
<name>A0A9X2LEC7_9ACTN</name>
<protein>
    <submittedName>
        <fullName evidence="1">WbqC family protein</fullName>
    </submittedName>
</protein>
<dbReference type="Proteomes" id="UP001142374">
    <property type="component" value="Unassembled WGS sequence"/>
</dbReference>
<evidence type="ECO:0000313" key="1">
    <source>
        <dbReference type="EMBL" id="MCQ8769774.1"/>
    </source>
</evidence>
<organism evidence="1 2">
    <name type="scientific">Streptomyces telluris</name>
    <dbReference type="NCBI Taxonomy" id="2720021"/>
    <lineage>
        <taxon>Bacteria</taxon>
        <taxon>Bacillati</taxon>
        <taxon>Actinomycetota</taxon>
        <taxon>Actinomycetes</taxon>
        <taxon>Kitasatosporales</taxon>
        <taxon>Streptomycetaceae</taxon>
        <taxon>Streptomyces</taxon>
    </lineage>
</organism>